<dbReference type="AlphaFoldDB" id="A0A139AT84"/>
<dbReference type="GO" id="GO:0034338">
    <property type="term" value="F:short-chain carboxylesterase activity"/>
    <property type="evidence" value="ECO:0007669"/>
    <property type="project" value="TreeGrafter"/>
</dbReference>
<sequence length="384" mass="41962">MTTPVHPWKSNPPTFSPASWLSNPHIQTVMGHLVKVPAVRATSIRRVKIDTPDNDVLFLDYIDVAPDTNTWEKLGENSPICLIIHGLGGSAAGSQVRFAARELAARGVRPVALNMRGAAEPNIQPRLYHSGAFEDVETACNAVLARHPDVPLGLVAISLGSVITLNLLGRRASQLDPRIACAGLVSPPFDLSKGATALETGASQIWNKYLLAGVRRLLEERRNQFASRPEIDVQKAINAKTIREWDEKFIAPLHGFQGAEDYYAKASPIPYLVAINRPTLVVRAKDDPFLAPSDVDIPQLKTNPYIVPLLFPTGGHVGFVTRAKSLDHRLTASGARPKTRWGFAVFGETAAVEFVAEVLWKRMGRQYDARTPVSPDAGRAEARL</sequence>
<evidence type="ECO:0000256" key="1">
    <source>
        <dbReference type="ARBA" id="ARBA00010884"/>
    </source>
</evidence>
<accession>A0A139AT84</accession>
<keyword evidence="7" id="KW-1185">Reference proteome</keyword>
<evidence type="ECO:0000313" key="7">
    <source>
        <dbReference type="Proteomes" id="UP000070544"/>
    </source>
</evidence>
<dbReference type="STRING" id="1344416.A0A139AT84"/>
<dbReference type="OrthoDB" id="5954035at2759"/>
<keyword evidence="3 6" id="KW-0378">Hydrolase</keyword>
<dbReference type="InterPro" id="IPR050960">
    <property type="entry name" value="AB_hydrolase_4_sf"/>
</dbReference>
<dbReference type="InterPro" id="IPR029058">
    <property type="entry name" value="AB_hydrolase_fold"/>
</dbReference>
<evidence type="ECO:0000256" key="2">
    <source>
        <dbReference type="ARBA" id="ARBA00022487"/>
    </source>
</evidence>
<proteinExistence type="inferred from homology"/>
<gene>
    <name evidence="6" type="ORF">M427DRAFT_152264</name>
</gene>
<evidence type="ECO:0000256" key="3">
    <source>
        <dbReference type="ARBA" id="ARBA00022801"/>
    </source>
</evidence>
<feature type="domain" description="AB hydrolase-1" evidence="5">
    <location>
        <begin position="82"/>
        <end position="321"/>
    </location>
</feature>
<keyword evidence="2" id="KW-0719">Serine esterase</keyword>
<protein>
    <submittedName>
        <fullName evidence="6">AB-hydrolase YheT</fullName>
    </submittedName>
</protein>
<dbReference type="SUPFAM" id="SSF53474">
    <property type="entry name" value="alpha/beta-Hydrolases"/>
    <property type="match status" value="1"/>
</dbReference>
<dbReference type="PROSITE" id="PS01133">
    <property type="entry name" value="UPF0017"/>
    <property type="match status" value="1"/>
</dbReference>
<dbReference type="Gene3D" id="3.40.50.1820">
    <property type="entry name" value="alpha/beta hydrolase"/>
    <property type="match status" value="1"/>
</dbReference>
<feature type="active site" description="Charge relay system" evidence="4">
    <location>
        <position position="287"/>
    </location>
</feature>
<dbReference type="InterPro" id="IPR012020">
    <property type="entry name" value="ABHD4"/>
</dbReference>
<dbReference type="GO" id="GO:0047372">
    <property type="term" value="F:monoacylglycerol lipase activity"/>
    <property type="evidence" value="ECO:0007669"/>
    <property type="project" value="TreeGrafter"/>
</dbReference>
<dbReference type="InterPro" id="IPR000952">
    <property type="entry name" value="AB_hydrolase_4_CS"/>
</dbReference>
<reference evidence="6 7" key="1">
    <citation type="journal article" date="2015" name="Genome Biol. Evol.">
        <title>Phylogenomic analyses indicate that early fungi evolved digesting cell walls of algal ancestors of land plants.</title>
        <authorList>
            <person name="Chang Y."/>
            <person name="Wang S."/>
            <person name="Sekimoto S."/>
            <person name="Aerts A.L."/>
            <person name="Choi C."/>
            <person name="Clum A."/>
            <person name="LaButti K.M."/>
            <person name="Lindquist E.A."/>
            <person name="Yee Ngan C."/>
            <person name="Ohm R.A."/>
            <person name="Salamov A.A."/>
            <person name="Grigoriev I.V."/>
            <person name="Spatafora J.W."/>
            <person name="Berbee M.L."/>
        </authorList>
    </citation>
    <scope>NUCLEOTIDE SEQUENCE [LARGE SCALE GENOMIC DNA]</scope>
    <source>
        <strain evidence="6 7">JEL478</strain>
    </source>
</reference>
<feature type="active site" description="Charge relay system" evidence="4">
    <location>
        <position position="316"/>
    </location>
</feature>
<organism evidence="6 7">
    <name type="scientific">Gonapodya prolifera (strain JEL478)</name>
    <name type="common">Monoblepharis prolifera</name>
    <dbReference type="NCBI Taxonomy" id="1344416"/>
    <lineage>
        <taxon>Eukaryota</taxon>
        <taxon>Fungi</taxon>
        <taxon>Fungi incertae sedis</taxon>
        <taxon>Chytridiomycota</taxon>
        <taxon>Chytridiomycota incertae sedis</taxon>
        <taxon>Monoblepharidomycetes</taxon>
        <taxon>Monoblepharidales</taxon>
        <taxon>Gonapodyaceae</taxon>
        <taxon>Gonapodya</taxon>
    </lineage>
</organism>
<comment type="similarity">
    <text evidence="1">Belongs to the AB hydrolase superfamily. AB hydrolase 4 family.</text>
</comment>
<evidence type="ECO:0000313" key="6">
    <source>
        <dbReference type="EMBL" id="KXS19783.1"/>
    </source>
</evidence>
<dbReference type="InterPro" id="IPR000073">
    <property type="entry name" value="AB_hydrolase_1"/>
</dbReference>
<dbReference type="PANTHER" id="PTHR10794:SF63">
    <property type="entry name" value="ALPHA_BETA HYDROLASE 1, ISOFORM A"/>
    <property type="match status" value="1"/>
</dbReference>
<name>A0A139AT84_GONPJ</name>
<evidence type="ECO:0000256" key="4">
    <source>
        <dbReference type="PIRSR" id="PIRSR005211-1"/>
    </source>
</evidence>
<dbReference type="PIRSF" id="PIRSF005211">
    <property type="entry name" value="Ab_hydro_YheT"/>
    <property type="match status" value="1"/>
</dbReference>
<dbReference type="Proteomes" id="UP000070544">
    <property type="component" value="Unassembled WGS sequence"/>
</dbReference>
<dbReference type="EMBL" id="KQ965737">
    <property type="protein sequence ID" value="KXS19783.1"/>
    <property type="molecule type" value="Genomic_DNA"/>
</dbReference>
<dbReference type="Pfam" id="PF00561">
    <property type="entry name" value="Abhydrolase_1"/>
    <property type="match status" value="1"/>
</dbReference>
<dbReference type="PANTHER" id="PTHR10794">
    <property type="entry name" value="ABHYDROLASE DOMAIN-CONTAINING PROTEIN"/>
    <property type="match status" value="1"/>
</dbReference>
<dbReference type="OMA" id="SIECFIP"/>
<feature type="active site" description="Charge relay system" evidence="4">
    <location>
        <position position="158"/>
    </location>
</feature>
<evidence type="ECO:0000259" key="5">
    <source>
        <dbReference type="Pfam" id="PF00561"/>
    </source>
</evidence>